<reference evidence="1 2" key="1">
    <citation type="submission" date="2019-09" db="EMBL/GenBank/DDBJ databases">
        <authorList>
            <person name="Leyn A S."/>
        </authorList>
    </citation>
    <scope>NUCLEOTIDE SEQUENCE [LARGE SCALE GENOMIC DNA]</scope>
    <source>
        <strain evidence="1">AA231_1</strain>
    </source>
</reference>
<protein>
    <submittedName>
        <fullName evidence="1">Uncharacterized protein</fullName>
    </submittedName>
</protein>
<dbReference type="Proteomes" id="UP000399805">
    <property type="component" value="Unassembled WGS sequence"/>
</dbReference>
<name>A0A6I8LK33_9PSEU</name>
<organism evidence="1 2">
    <name type="scientific">Amycolatopsis camponoti</name>
    <dbReference type="NCBI Taxonomy" id="2606593"/>
    <lineage>
        <taxon>Bacteria</taxon>
        <taxon>Bacillati</taxon>
        <taxon>Actinomycetota</taxon>
        <taxon>Actinomycetes</taxon>
        <taxon>Pseudonocardiales</taxon>
        <taxon>Pseudonocardiaceae</taxon>
        <taxon>Amycolatopsis</taxon>
    </lineage>
</organism>
<proteinExistence type="predicted"/>
<gene>
    <name evidence="1" type="ORF">AA23TX_01789</name>
</gene>
<accession>A0A6I8LK33</accession>
<evidence type="ECO:0000313" key="1">
    <source>
        <dbReference type="EMBL" id="VVJ16768.1"/>
    </source>
</evidence>
<sequence>MRDTTTVGWLRDLEPFWEEWEDVEEQEAGGNRFTRGLLLSDETDSGILFLDPGDVDGSGEWAAYSLFCWRAEPPTRFASFTALMEHLYAEFHQMRKPAGETRDAWDAEVERARVAALAGDVDAADEVLERAEDFGRERATVLRAQILLLSRNWYEAGTLLGRLLHPSFLPTGFLTDPLFTEELLPYLFDDHLRGARQAGCPCSKAR</sequence>
<evidence type="ECO:0000313" key="2">
    <source>
        <dbReference type="Proteomes" id="UP000399805"/>
    </source>
</evidence>
<dbReference type="EMBL" id="CABVGP010000001">
    <property type="protein sequence ID" value="VVJ16768.1"/>
    <property type="molecule type" value="Genomic_DNA"/>
</dbReference>
<keyword evidence="2" id="KW-1185">Reference proteome</keyword>
<dbReference type="AlphaFoldDB" id="A0A6I8LK33"/>